<evidence type="ECO:0000313" key="4">
    <source>
        <dbReference type="Ensembl" id="ENSMSIP00000035846.1"/>
    </source>
</evidence>
<dbReference type="Ensembl" id="ENSMSIT00000045157.1">
    <property type="protein sequence ID" value="ENSMSIP00000035846.1"/>
    <property type="gene ID" value="ENSMSIG00000029816.1"/>
</dbReference>
<evidence type="ECO:0000256" key="1">
    <source>
        <dbReference type="SAM" id="Coils"/>
    </source>
</evidence>
<name>A0A8C6IF44_MUSSI</name>
<sequence length="264" mass="31093">MALLKAVRGNLFGRASVDGRESRERRKDAGVPFKSNEGRRRWTWRMWRAHRQTSSTAPDLIENELEKEKERLTTELDLMTQKRNEQRACLIAFKEGSMNKRTRPLQKLNPFYEQLILKKNQVMSSLHKLQMENIEAQENIKELKKEINYYTNLHSRLMMEKNLIKMSVTEKRESKEVQIDWALIEKYLVDLNLNGKDEQEQTSNHETQQLQDSQTPASAEISTSQEEILLQNEFPPQETPAELHSQHPQSTLDESNYIQYIYSV</sequence>
<reference evidence="4" key="2">
    <citation type="submission" date="2025-09" db="UniProtKB">
        <authorList>
            <consortium name="Ensembl"/>
        </authorList>
    </citation>
    <scope>IDENTIFICATION</scope>
</reference>
<dbReference type="InterPro" id="IPR006907">
    <property type="entry name" value="DLG5_N"/>
</dbReference>
<feature type="coiled-coil region" evidence="1">
    <location>
        <begin position="126"/>
        <end position="153"/>
    </location>
</feature>
<dbReference type="AlphaFoldDB" id="A0A8C6IF44"/>
<dbReference type="Pfam" id="PF04822">
    <property type="entry name" value="Takusan"/>
    <property type="match status" value="1"/>
</dbReference>
<accession>A0A8C6IF44</accession>
<dbReference type="PANTHER" id="PTHR21558:SF13">
    <property type="entry name" value="MCG129800-RELATED"/>
    <property type="match status" value="1"/>
</dbReference>
<keyword evidence="1" id="KW-0175">Coiled coil</keyword>
<feature type="domain" description="Disks large homolog 5 N-terminal" evidence="3">
    <location>
        <begin position="51"/>
        <end position="137"/>
    </location>
</feature>
<keyword evidence="5" id="KW-1185">Reference proteome</keyword>
<dbReference type="Proteomes" id="UP000694415">
    <property type="component" value="Unplaced"/>
</dbReference>
<organism evidence="4 5">
    <name type="scientific">Mus spicilegus</name>
    <name type="common">Mound-building mouse</name>
    <dbReference type="NCBI Taxonomy" id="10103"/>
    <lineage>
        <taxon>Eukaryota</taxon>
        <taxon>Metazoa</taxon>
        <taxon>Chordata</taxon>
        <taxon>Craniata</taxon>
        <taxon>Vertebrata</taxon>
        <taxon>Euteleostomi</taxon>
        <taxon>Mammalia</taxon>
        <taxon>Eutheria</taxon>
        <taxon>Euarchontoglires</taxon>
        <taxon>Glires</taxon>
        <taxon>Rodentia</taxon>
        <taxon>Myomorpha</taxon>
        <taxon>Muroidea</taxon>
        <taxon>Muridae</taxon>
        <taxon>Murinae</taxon>
        <taxon>Mus</taxon>
        <taxon>Mus</taxon>
    </lineage>
</organism>
<proteinExistence type="predicted"/>
<protein>
    <submittedName>
        <fullName evidence="4">Spermatogenesis associated glutamate (E)-rich protein 2</fullName>
    </submittedName>
</protein>
<dbReference type="PANTHER" id="PTHR21558">
    <property type="entry name" value="SPEER/SPETEX"/>
    <property type="match status" value="1"/>
</dbReference>
<evidence type="ECO:0000256" key="2">
    <source>
        <dbReference type="SAM" id="MobiDB-lite"/>
    </source>
</evidence>
<evidence type="ECO:0000259" key="3">
    <source>
        <dbReference type="Pfam" id="PF04822"/>
    </source>
</evidence>
<reference evidence="4" key="1">
    <citation type="submission" date="2025-08" db="UniProtKB">
        <authorList>
            <consortium name="Ensembl"/>
        </authorList>
    </citation>
    <scope>IDENTIFICATION</scope>
</reference>
<feature type="compositionally biased region" description="Polar residues" evidence="2">
    <location>
        <begin position="201"/>
        <end position="226"/>
    </location>
</feature>
<dbReference type="GeneTree" id="ENSGT00940000153178"/>
<evidence type="ECO:0000313" key="5">
    <source>
        <dbReference type="Proteomes" id="UP000694415"/>
    </source>
</evidence>
<feature type="region of interest" description="Disordered" evidence="2">
    <location>
        <begin position="198"/>
        <end position="250"/>
    </location>
</feature>